<keyword evidence="4" id="KW-1185">Reference proteome</keyword>
<dbReference type="AlphaFoldDB" id="A0A372EG47"/>
<organism evidence="3 4">
    <name type="scientific">Hydrogenophaga borbori</name>
    <dbReference type="NCBI Taxonomy" id="2294117"/>
    <lineage>
        <taxon>Bacteria</taxon>
        <taxon>Pseudomonadati</taxon>
        <taxon>Pseudomonadota</taxon>
        <taxon>Betaproteobacteria</taxon>
        <taxon>Burkholderiales</taxon>
        <taxon>Comamonadaceae</taxon>
        <taxon>Hydrogenophaga</taxon>
    </lineage>
</organism>
<dbReference type="CDD" id="cd13603">
    <property type="entry name" value="PBP2_TRAP_Siap_TeaA_like"/>
    <property type="match status" value="1"/>
</dbReference>
<comment type="caution">
    <text evidence="3">The sequence shown here is derived from an EMBL/GenBank/DDBJ whole genome shotgun (WGS) entry which is preliminary data.</text>
</comment>
<dbReference type="NCBIfam" id="NF037995">
    <property type="entry name" value="TRAP_S1"/>
    <property type="match status" value="1"/>
</dbReference>
<evidence type="ECO:0000313" key="3">
    <source>
        <dbReference type="EMBL" id="RFP77396.1"/>
    </source>
</evidence>
<dbReference type="Pfam" id="PF03480">
    <property type="entry name" value="DctP"/>
    <property type="match status" value="1"/>
</dbReference>
<dbReference type="InterPro" id="IPR004682">
    <property type="entry name" value="TRAP_DctP"/>
</dbReference>
<proteinExistence type="predicted"/>
<reference evidence="3 4" key="1">
    <citation type="submission" date="2018-08" db="EMBL/GenBank/DDBJ databases">
        <title>Hydrogenophaga sp. LA-38 isolated from sludge.</title>
        <authorList>
            <person name="Im W.-T."/>
        </authorList>
    </citation>
    <scope>NUCLEOTIDE SEQUENCE [LARGE SCALE GENOMIC DNA]</scope>
    <source>
        <strain evidence="3 4">LA-38</strain>
    </source>
</reference>
<sequence>MSSTFARRAAFAALATAGALVGGLFATAASAQEITIKYANVMAPAHDTSKGVDKFAELVAKKSNGRIKVQHFPGGQLGSDKETYEAAQQGLLQIAGGSYANLVTITRAFEVLHLPYIFDSRTEAHRALDSAKVREAINKELDQVGLRWLMTFEFGFRDINTTSKKVLEPGDLGGLKIRVSRSPTEVGGVKAFGGTPVTVDWPEVYNALRFKVVDGEAQPFGTMVSAKHHEIIKEHLELDWQYYGFVGMISTKQWNAYPQWARKVIEEAATEAEQYHRRIWAEEDEKAKAAYLKAGGQITVPTPSQRALWVKAGQGMWGSSGIDKALIDLVRAEATATAPAAGATAAK</sequence>
<dbReference type="Gene3D" id="3.40.190.170">
    <property type="entry name" value="Bacterial extracellular solute-binding protein, family 7"/>
    <property type="match status" value="1"/>
</dbReference>
<dbReference type="NCBIfam" id="TIGR00787">
    <property type="entry name" value="dctP"/>
    <property type="match status" value="1"/>
</dbReference>
<protein>
    <submittedName>
        <fullName evidence="3">TRAP transporter substrate-binding protein</fullName>
    </submittedName>
</protein>
<dbReference type="GO" id="GO:0030288">
    <property type="term" value="C:outer membrane-bounded periplasmic space"/>
    <property type="evidence" value="ECO:0007669"/>
    <property type="project" value="InterPro"/>
</dbReference>
<dbReference type="PANTHER" id="PTHR33376">
    <property type="match status" value="1"/>
</dbReference>
<feature type="signal peptide" evidence="2">
    <location>
        <begin position="1"/>
        <end position="31"/>
    </location>
</feature>
<evidence type="ECO:0000256" key="2">
    <source>
        <dbReference type="SAM" id="SignalP"/>
    </source>
</evidence>
<dbReference type="EMBL" id="QVLS01000011">
    <property type="protein sequence ID" value="RFP77396.1"/>
    <property type="molecule type" value="Genomic_DNA"/>
</dbReference>
<dbReference type="Proteomes" id="UP000261931">
    <property type="component" value="Unassembled WGS sequence"/>
</dbReference>
<gene>
    <name evidence="3" type="ORF">DY262_16710</name>
</gene>
<evidence type="ECO:0000256" key="1">
    <source>
        <dbReference type="ARBA" id="ARBA00022729"/>
    </source>
</evidence>
<dbReference type="InterPro" id="IPR038404">
    <property type="entry name" value="TRAP_DctP_sf"/>
</dbReference>
<dbReference type="InterPro" id="IPR018389">
    <property type="entry name" value="DctP_fam"/>
</dbReference>
<dbReference type="PANTHER" id="PTHR33376:SF15">
    <property type="entry name" value="BLL6794 PROTEIN"/>
    <property type="match status" value="1"/>
</dbReference>
<keyword evidence="1 2" id="KW-0732">Signal</keyword>
<accession>A0A372EG47</accession>
<dbReference type="PROSITE" id="PS51318">
    <property type="entry name" value="TAT"/>
    <property type="match status" value="1"/>
</dbReference>
<evidence type="ECO:0000313" key="4">
    <source>
        <dbReference type="Proteomes" id="UP000261931"/>
    </source>
</evidence>
<dbReference type="PIRSF" id="PIRSF006470">
    <property type="entry name" value="DctB"/>
    <property type="match status" value="1"/>
</dbReference>
<dbReference type="RefSeq" id="WP_116960243.1">
    <property type="nucleotide sequence ID" value="NZ_QVLS01000011.1"/>
</dbReference>
<feature type="chain" id="PRO_5016918662" evidence="2">
    <location>
        <begin position="32"/>
        <end position="347"/>
    </location>
</feature>
<name>A0A372EG47_9BURK</name>
<dbReference type="InterPro" id="IPR006311">
    <property type="entry name" value="TAT_signal"/>
</dbReference>
<dbReference type="GO" id="GO:0055085">
    <property type="term" value="P:transmembrane transport"/>
    <property type="evidence" value="ECO:0007669"/>
    <property type="project" value="InterPro"/>
</dbReference>